<evidence type="ECO:0000256" key="2">
    <source>
        <dbReference type="SAM" id="Phobius"/>
    </source>
</evidence>
<feature type="region of interest" description="Disordered" evidence="1">
    <location>
        <begin position="92"/>
        <end position="116"/>
    </location>
</feature>
<sequence>MALQTDLSGISPLQVPNLHNISHDIMAYQAFASATSALWSAGGNGISQIYVVYSFKSLLWVWQFQVAVIAFTLLIFAAKFYAIKSNANARNRETRDSKQRDCEQRTDCLDADGDPK</sequence>
<accession>A0AA40DWU9</accession>
<keyword evidence="2" id="KW-1133">Transmembrane helix</keyword>
<dbReference type="Proteomes" id="UP001172102">
    <property type="component" value="Unassembled WGS sequence"/>
</dbReference>
<evidence type="ECO:0000256" key="1">
    <source>
        <dbReference type="SAM" id="MobiDB-lite"/>
    </source>
</evidence>
<comment type="caution">
    <text evidence="3">The sequence shown here is derived from an EMBL/GenBank/DDBJ whole genome shotgun (WGS) entry which is preliminary data.</text>
</comment>
<protein>
    <submittedName>
        <fullName evidence="3">Uncharacterized protein</fullName>
    </submittedName>
</protein>
<dbReference type="EMBL" id="JAUKUA010000004">
    <property type="protein sequence ID" value="KAK0716001.1"/>
    <property type="molecule type" value="Genomic_DNA"/>
</dbReference>
<evidence type="ECO:0000313" key="3">
    <source>
        <dbReference type="EMBL" id="KAK0716001.1"/>
    </source>
</evidence>
<keyword evidence="2" id="KW-0812">Transmembrane</keyword>
<proteinExistence type="predicted"/>
<dbReference type="AlphaFoldDB" id="A0AA40DWU9"/>
<organism evidence="3 4">
    <name type="scientific">Lasiosphaeris hirsuta</name>
    <dbReference type="NCBI Taxonomy" id="260670"/>
    <lineage>
        <taxon>Eukaryota</taxon>
        <taxon>Fungi</taxon>
        <taxon>Dikarya</taxon>
        <taxon>Ascomycota</taxon>
        <taxon>Pezizomycotina</taxon>
        <taxon>Sordariomycetes</taxon>
        <taxon>Sordariomycetidae</taxon>
        <taxon>Sordariales</taxon>
        <taxon>Lasiosphaeriaceae</taxon>
        <taxon>Lasiosphaeris</taxon>
    </lineage>
</organism>
<keyword evidence="2" id="KW-0472">Membrane</keyword>
<gene>
    <name evidence="3" type="ORF">B0H67DRAFT_645679</name>
</gene>
<evidence type="ECO:0000313" key="4">
    <source>
        <dbReference type="Proteomes" id="UP001172102"/>
    </source>
</evidence>
<reference evidence="3" key="1">
    <citation type="submission" date="2023-06" db="EMBL/GenBank/DDBJ databases">
        <title>Genome-scale phylogeny and comparative genomics of the fungal order Sordariales.</title>
        <authorList>
            <consortium name="Lawrence Berkeley National Laboratory"/>
            <person name="Hensen N."/>
            <person name="Bonometti L."/>
            <person name="Westerberg I."/>
            <person name="Brannstrom I.O."/>
            <person name="Guillou S."/>
            <person name="Cros-Aarteil S."/>
            <person name="Calhoun S."/>
            <person name="Haridas S."/>
            <person name="Kuo A."/>
            <person name="Mondo S."/>
            <person name="Pangilinan J."/>
            <person name="Riley R."/>
            <person name="Labutti K."/>
            <person name="Andreopoulos B."/>
            <person name="Lipzen A."/>
            <person name="Chen C."/>
            <person name="Yanf M."/>
            <person name="Daum C."/>
            <person name="Ng V."/>
            <person name="Clum A."/>
            <person name="Steindorff A."/>
            <person name="Ohm R."/>
            <person name="Martin F."/>
            <person name="Silar P."/>
            <person name="Natvig D."/>
            <person name="Lalanne C."/>
            <person name="Gautier V."/>
            <person name="Ament-Velasquez S.L."/>
            <person name="Kruys A."/>
            <person name="Hutchinson M.I."/>
            <person name="Powell A.J."/>
            <person name="Barry K."/>
            <person name="Miller A.N."/>
            <person name="Grigoriev I.V."/>
            <person name="Debuchy R."/>
            <person name="Gladieux P."/>
            <person name="Thoren M.H."/>
            <person name="Johannesson H."/>
        </authorList>
    </citation>
    <scope>NUCLEOTIDE SEQUENCE</scope>
    <source>
        <strain evidence="3">SMH4607-1</strain>
    </source>
</reference>
<feature type="transmembrane region" description="Helical" evidence="2">
    <location>
        <begin position="60"/>
        <end position="82"/>
    </location>
</feature>
<keyword evidence="4" id="KW-1185">Reference proteome</keyword>
<name>A0AA40DWU9_9PEZI</name>